<organism evidence="1 2">
    <name type="scientific">Phytophthora megakarya</name>
    <dbReference type="NCBI Taxonomy" id="4795"/>
    <lineage>
        <taxon>Eukaryota</taxon>
        <taxon>Sar</taxon>
        <taxon>Stramenopiles</taxon>
        <taxon>Oomycota</taxon>
        <taxon>Peronosporomycetes</taxon>
        <taxon>Peronosporales</taxon>
        <taxon>Peronosporaceae</taxon>
        <taxon>Phytophthora</taxon>
    </lineage>
</organism>
<dbReference type="Proteomes" id="UP000198211">
    <property type="component" value="Unassembled WGS sequence"/>
</dbReference>
<sequence length="59" mass="6659">MHLNDLVVFHAISAEEHESHENFLQRLKIHTQTLGATFLGYEPSKIGSGGVWSVHVEIF</sequence>
<keyword evidence="2" id="KW-1185">Reference proteome</keyword>
<gene>
    <name evidence="1" type="ORF">PHMEG_00019659</name>
</gene>
<evidence type="ECO:0000313" key="1">
    <source>
        <dbReference type="EMBL" id="OWZ07883.1"/>
    </source>
</evidence>
<reference evidence="2" key="1">
    <citation type="submission" date="2017-03" db="EMBL/GenBank/DDBJ databases">
        <title>Phytopthora megakarya and P. palmivora, two closely related causual agents of cacao black pod achieved similar genome size and gene model numbers by different mechanisms.</title>
        <authorList>
            <person name="Ali S."/>
            <person name="Shao J."/>
            <person name="Larry D.J."/>
            <person name="Kronmiller B."/>
            <person name="Shen D."/>
            <person name="Strem M.D."/>
            <person name="Melnick R.L."/>
            <person name="Guiltinan M.J."/>
            <person name="Tyler B.M."/>
            <person name="Meinhardt L.W."/>
            <person name="Bailey B.A."/>
        </authorList>
    </citation>
    <scope>NUCLEOTIDE SEQUENCE [LARGE SCALE GENOMIC DNA]</scope>
    <source>
        <strain evidence="2">zdho120</strain>
    </source>
</reference>
<accession>A0A225VR15</accession>
<proteinExistence type="predicted"/>
<protein>
    <submittedName>
        <fullName evidence="1">Uncharacterized protein</fullName>
    </submittedName>
</protein>
<dbReference type="OrthoDB" id="128574at2759"/>
<dbReference type="EMBL" id="NBNE01003360">
    <property type="protein sequence ID" value="OWZ07883.1"/>
    <property type="molecule type" value="Genomic_DNA"/>
</dbReference>
<evidence type="ECO:0000313" key="2">
    <source>
        <dbReference type="Proteomes" id="UP000198211"/>
    </source>
</evidence>
<dbReference type="STRING" id="4795.A0A225VR15"/>
<name>A0A225VR15_9STRA</name>
<dbReference type="AlphaFoldDB" id="A0A225VR15"/>
<comment type="caution">
    <text evidence="1">The sequence shown here is derived from an EMBL/GenBank/DDBJ whole genome shotgun (WGS) entry which is preliminary data.</text>
</comment>